<dbReference type="GO" id="GO:0005737">
    <property type="term" value="C:cytoplasm"/>
    <property type="evidence" value="ECO:0007669"/>
    <property type="project" value="UniProtKB-SubCell"/>
</dbReference>
<keyword evidence="5" id="KW-0539">Nucleus</keyword>
<evidence type="ECO:0008006" key="11">
    <source>
        <dbReference type="Google" id="ProtNLM"/>
    </source>
</evidence>
<evidence type="ECO:0000256" key="6">
    <source>
        <dbReference type="SAM" id="MobiDB-lite"/>
    </source>
</evidence>
<evidence type="ECO:0000256" key="1">
    <source>
        <dbReference type="ARBA" id="ARBA00004123"/>
    </source>
</evidence>
<evidence type="ECO:0000259" key="7">
    <source>
        <dbReference type="Pfam" id="PF10189"/>
    </source>
</evidence>
<evidence type="ECO:0000313" key="10">
    <source>
        <dbReference type="Proteomes" id="UP001304243"/>
    </source>
</evidence>
<dbReference type="InterPro" id="IPR056518">
    <property type="entry name" value="HEAT_Ints3_C"/>
</dbReference>
<name>A0AAN7I3J7_9FUNG</name>
<dbReference type="EMBL" id="JASEJX010000009">
    <property type="protein sequence ID" value="KAK4520718.1"/>
    <property type="molecule type" value="Genomic_DNA"/>
</dbReference>
<dbReference type="PANTHER" id="PTHR13587">
    <property type="entry name" value="INTEGRATOR COMPLEX SUBUNIT 3"/>
    <property type="match status" value="1"/>
</dbReference>
<keyword evidence="4" id="KW-0963">Cytoplasm</keyword>
<dbReference type="Proteomes" id="UP001304243">
    <property type="component" value="Unassembled WGS sequence"/>
</dbReference>
<feature type="domain" description="Integrator complex subunit 3 N-terminal" evidence="7">
    <location>
        <begin position="59"/>
        <end position="464"/>
    </location>
</feature>
<evidence type="ECO:0000256" key="3">
    <source>
        <dbReference type="ARBA" id="ARBA00006130"/>
    </source>
</evidence>
<dbReference type="GeneID" id="89950283"/>
<dbReference type="InterPro" id="IPR019333">
    <property type="entry name" value="INTS3_N"/>
</dbReference>
<feature type="region of interest" description="Disordered" evidence="6">
    <location>
        <begin position="477"/>
        <end position="561"/>
    </location>
</feature>
<dbReference type="InterPro" id="IPR045334">
    <property type="entry name" value="INTS3"/>
</dbReference>
<dbReference type="Pfam" id="PF24566">
    <property type="entry name" value="HEAT_Ints3_C"/>
    <property type="match status" value="1"/>
</dbReference>
<dbReference type="AlphaFoldDB" id="A0AAN7I3J7"/>
<evidence type="ECO:0000256" key="5">
    <source>
        <dbReference type="ARBA" id="ARBA00023242"/>
    </source>
</evidence>
<dbReference type="PANTHER" id="PTHR13587:SF7">
    <property type="entry name" value="INTEGRATOR COMPLEX SUBUNIT 3"/>
    <property type="match status" value="1"/>
</dbReference>
<feature type="region of interest" description="Disordered" evidence="6">
    <location>
        <begin position="587"/>
        <end position="629"/>
    </location>
</feature>
<evidence type="ECO:0000256" key="2">
    <source>
        <dbReference type="ARBA" id="ARBA00004496"/>
    </source>
</evidence>
<keyword evidence="10" id="KW-1185">Reference proteome</keyword>
<feature type="compositionally biased region" description="Acidic residues" evidence="6">
    <location>
        <begin position="606"/>
        <end position="625"/>
    </location>
</feature>
<evidence type="ECO:0000313" key="9">
    <source>
        <dbReference type="EMBL" id="KAK4520718.1"/>
    </source>
</evidence>
<feature type="compositionally biased region" description="Polar residues" evidence="6">
    <location>
        <begin position="477"/>
        <end position="492"/>
    </location>
</feature>
<accession>A0AAN7I3J7</accession>
<protein>
    <recommendedName>
        <fullName evidence="11">Integrator complex subunit 3</fullName>
    </recommendedName>
</protein>
<evidence type="ECO:0000259" key="8">
    <source>
        <dbReference type="Pfam" id="PF24566"/>
    </source>
</evidence>
<dbReference type="GO" id="GO:0005634">
    <property type="term" value="C:nucleus"/>
    <property type="evidence" value="ECO:0007669"/>
    <property type="project" value="UniProtKB-SubCell"/>
</dbReference>
<feature type="compositionally biased region" description="Acidic residues" evidence="6">
    <location>
        <begin position="517"/>
        <end position="526"/>
    </location>
</feature>
<comment type="subcellular location">
    <subcellularLocation>
        <location evidence="2">Cytoplasm</location>
    </subcellularLocation>
    <subcellularLocation>
        <location evidence="1">Nucleus</location>
    </subcellularLocation>
</comment>
<proteinExistence type="inferred from homology"/>
<sequence>MGPKYEPRSKIYDLDPIEADDELDLEMSRLYAEHRNVAMNKSEIELHNYLQDKASQNKKEYNEVILALLYGALTETENARMFFQSIASVNRDNYFALIQKLQAILMSAKFQYLRSPVRDQVFWLISELTHLGVQHVDSLYMILMRQIRGGDISQFNTTLCDHILRLFELHKSWLETNPKVIPFAVYTFLRAIADHRTSQLQPLQQKEIRFVHMLMREKWMHCVPIGRDLVRVLKDLSTLPEFAQLWEDVVNHPHKLSPKFGGVQAMLNSPTPRDFLKCRLTPDIEHKLLFILQNLRITHFQKNLNWFTQRFLSTPESEPFYVDVVRYLVAGWYPSNQILQSDIVPRYVVIGSMIRSIKSNSVAANVRTALIFDWLFFKSNDNIMFIEPAMLLMERSAERYAHITASLMQYLKRSVDEYFPPMKDYMSQCVACGMRVMLSKGVIRSLLPIYRCPATEQLTRDNMQALFSEFLVEDVHQQAQGPPSLPSSVTMHASTPLPPPSAATITTPKPEPMDVPSEQDEGEVEEGEQRTMDTASKTMKEDDDDDAFLYGESDGSSKPQLVQENQDMEMSNDMETTEAPLIAVSTSDTVDSETDDTQMEKAAMADADEEQMATDDDYEDDDESAEGLQSNQSYWIFGDSLKRFKEACQAVRAAQKDADMDEYNVQILIVKRSLKEILAVFLRMAIPAETLAITVGPSIRNMVLSTLLNCTATMATATDDESILADASKDAFDLVMSTFWNVRTVDASRDKLVRLIGCIAHTTKMKGKRHMIGMRWWAFIAAQLQHDMDDTEVWFSSMLKNYETYVLHAYAMEESEVDQSKYLKEYLRGDLEMLAEYNVPLFNTVIPLIYQYLPNATVGNSELLRITLLVLLPDAMGKIVCSLHFGNMRIFGDTMDTHFLETSLSLPAYETMYYWQLLAAEIQGSTRRIEQFFQQEQVATILKTQFKQELMPSLMSILTSTQPSNDLIHAMIRIVPTHHMLTQPQAQLVLTCLQYWSIHAAESLGSSLNELTLWFIDQVESETNELEDATTFLSLLILWWHQKSVSDTFKNNKLLLSKAYALGSLVGHECPKEWNQELPRKKKRSILVDSEEEDDA</sequence>
<dbReference type="Pfam" id="PF10189">
    <property type="entry name" value="Ints3_N"/>
    <property type="match status" value="1"/>
</dbReference>
<evidence type="ECO:0000256" key="4">
    <source>
        <dbReference type="ARBA" id="ARBA00022490"/>
    </source>
</evidence>
<reference evidence="9 10" key="1">
    <citation type="submission" date="2022-11" db="EMBL/GenBank/DDBJ databases">
        <title>Mucor velutinosus strain NIH1002 WGS.</title>
        <authorList>
            <person name="Subramanian P."/>
            <person name="Mullikin J.C."/>
            <person name="Segre J.A."/>
            <person name="Zelazny A.M."/>
        </authorList>
    </citation>
    <scope>NUCLEOTIDE SEQUENCE [LARGE SCALE GENOMIC DNA]</scope>
    <source>
        <strain evidence="9 10">NIH1002</strain>
    </source>
</reference>
<comment type="similarity">
    <text evidence="3">Belongs to the Integrator subunit 3 family.</text>
</comment>
<gene>
    <name evidence="9" type="ORF">ATC70_006597</name>
</gene>
<comment type="caution">
    <text evidence="9">The sequence shown here is derived from an EMBL/GenBank/DDBJ whole genome shotgun (WGS) entry which is preliminary data.</text>
</comment>
<organism evidence="9 10">
    <name type="scientific">Mucor velutinosus</name>
    <dbReference type="NCBI Taxonomy" id="708070"/>
    <lineage>
        <taxon>Eukaryota</taxon>
        <taxon>Fungi</taxon>
        <taxon>Fungi incertae sedis</taxon>
        <taxon>Mucoromycota</taxon>
        <taxon>Mucoromycotina</taxon>
        <taxon>Mucoromycetes</taxon>
        <taxon>Mucorales</taxon>
        <taxon>Mucorineae</taxon>
        <taxon>Mucoraceae</taxon>
        <taxon>Mucor</taxon>
    </lineage>
</organism>
<dbReference type="RefSeq" id="XP_064687384.1">
    <property type="nucleotide sequence ID" value="XM_064825870.1"/>
</dbReference>
<feature type="domain" description="Ints3-like C-terminal" evidence="8">
    <location>
        <begin position="815"/>
        <end position="1011"/>
    </location>
</feature>